<evidence type="ECO:0000313" key="2">
    <source>
        <dbReference type="Proteomes" id="UP000001423"/>
    </source>
</evidence>
<dbReference type="EMBL" id="BX548175">
    <property type="protein sequence ID" value="CAX31840.1"/>
    <property type="molecule type" value="Genomic_DNA"/>
</dbReference>
<gene>
    <name evidence="1" type="ordered locus">PMT_2321</name>
</gene>
<name>B9ERF3_PROMM</name>
<dbReference type="HOGENOM" id="CLU_3046821_0_0_3"/>
<protein>
    <submittedName>
        <fullName evidence="1">Uncharacterized protein</fullName>
    </submittedName>
</protein>
<dbReference type="eggNOG" id="COG1943">
    <property type="taxonomic scope" value="Bacteria"/>
</dbReference>
<dbReference type="AlphaFoldDB" id="B9ERF3"/>
<keyword evidence="2" id="KW-1185">Reference proteome</keyword>
<dbReference type="Proteomes" id="UP000001423">
    <property type="component" value="Chromosome"/>
</dbReference>
<reference evidence="1 2" key="1">
    <citation type="journal article" date="2003" name="Nature">
        <title>Genome divergence in two Prochlorococcus ecotypes reflects oceanic niche differentiation.</title>
        <authorList>
            <person name="Rocap G."/>
            <person name="Larimer F.W."/>
            <person name="Lamerdin J.E."/>
            <person name="Malfatti S."/>
            <person name="Chain P."/>
            <person name="Ahlgren N.A."/>
            <person name="Arellano A."/>
            <person name="Coleman M."/>
            <person name="Hauser L."/>
            <person name="Hess W.R."/>
            <person name="Johnson Z.I."/>
            <person name="Land M.L."/>
            <person name="Lindell D."/>
            <person name="Post A.F."/>
            <person name="Regala W."/>
            <person name="Shah M."/>
            <person name="Shaw S.L."/>
            <person name="Steglich C."/>
            <person name="Sullivan M.B."/>
            <person name="Ting C.S."/>
            <person name="Tolonen A."/>
            <person name="Webb E.A."/>
            <person name="Zinser E.R."/>
            <person name="Chisholm S.W."/>
        </authorList>
    </citation>
    <scope>NUCLEOTIDE SEQUENCE [LARGE SCALE GENOMIC DNA]</scope>
    <source>
        <strain evidence="2">MIT 9313</strain>
    </source>
</reference>
<organism evidence="1 2">
    <name type="scientific">Prochlorococcus marinus (strain MIT 9313)</name>
    <dbReference type="NCBI Taxonomy" id="74547"/>
    <lineage>
        <taxon>Bacteria</taxon>
        <taxon>Bacillati</taxon>
        <taxon>Cyanobacteriota</taxon>
        <taxon>Cyanophyceae</taxon>
        <taxon>Synechococcales</taxon>
        <taxon>Prochlorococcaceae</taxon>
        <taxon>Prochlorococcus</taxon>
    </lineage>
</organism>
<proteinExistence type="predicted"/>
<evidence type="ECO:0000313" key="1">
    <source>
        <dbReference type="EMBL" id="CAX31840.1"/>
    </source>
</evidence>
<dbReference type="KEGG" id="pmt:PMT_2321"/>
<accession>B9ERF3</accession>
<sequence length="54" mass="6150">MQADGISEWPQAFLKLSATPDCCAMRYERFCKHYRHKSKAAPNTTGVVAYLNGW</sequence>